<evidence type="ECO:0000256" key="1">
    <source>
        <dbReference type="SAM" id="SignalP"/>
    </source>
</evidence>
<evidence type="ECO:0000313" key="2">
    <source>
        <dbReference type="EMBL" id="CAH0717393.1"/>
    </source>
</evidence>
<accession>A0A8J9UBN5</accession>
<reference evidence="2" key="1">
    <citation type="submission" date="2021-12" db="EMBL/GenBank/DDBJ databases">
        <authorList>
            <person name="Martin H S."/>
        </authorList>
    </citation>
    <scope>NUCLEOTIDE SEQUENCE</scope>
</reference>
<dbReference type="AlphaFoldDB" id="A0A8J9UBN5"/>
<dbReference type="EMBL" id="OV170232">
    <property type="protein sequence ID" value="CAH0717393.1"/>
    <property type="molecule type" value="Genomic_DNA"/>
</dbReference>
<proteinExistence type="predicted"/>
<keyword evidence="1" id="KW-0732">Signal</keyword>
<feature type="non-terminal residue" evidence="2">
    <location>
        <position position="80"/>
    </location>
</feature>
<gene>
    <name evidence="2" type="ORF">BINO364_LOCUS4004</name>
</gene>
<evidence type="ECO:0000313" key="3">
    <source>
        <dbReference type="Proteomes" id="UP000838878"/>
    </source>
</evidence>
<feature type="signal peptide" evidence="1">
    <location>
        <begin position="1"/>
        <end position="20"/>
    </location>
</feature>
<sequence length="80" mass="9413">MRVYVFFFGLICVVAYNIHAYSDFEQGGQPLNEVRHPEGKNLEHHIVKRSFCKNNKECNDFCTKFLFYKKGVCHLICFCS</sequence>
<organism evidence="2 3">
    <name type="scientific">Brenthis ino</name>
    <name type="common">lesser marbled fritillary</name>
    <dbReference type="NCBI Taxonomy" id="405034"/>
    <lineage>
        <taxon>Eukaryota</taxon>
        <taxon>Metazoa</taxon>
        <taxon>Ecdysozoa</taxon>
        <taxon>Arthropoda</taxon>
        <taxon>Hexapoda</taxon>
        <taxon>Insecta</taxon>
        <taxon>Pterygota</taxon>
        <taxon>Neoptera</taxon>
        <taxon>Endopterygota</taxon>
        <taxon>Lepidoptera</taxon>
        <taxon>Glossata</taxon>
        <taxon>Ditrysia</taxon>
        <taxon>Papilionoidea</taxon>
        <taxon>Nymphalidae</taxon>
        <taxon>Heliconiinae</taxon>
        <taxon>Argynnini</taxon>
        <taxon>Brenthis</taxon>
    </lineage>
</organism>
<keyword evidence="3" id="KW-1185">Reference proteome</keyword>
<protein>
    <submittedName>
        <fullName evidence="2">Uncharacterized protein</fullName>
    </submittedName>
</protein>
<name>A0A8J9UBN5_9NEOP</name>
<dbReference type="Proteomes" id="UP000838878">
    <property type="component" value="Chromosome 12"/>
</dbReference>
<feature type="chain" id="PRO_5035441838" evidence="1">
    <location>
        <begin position="21"/>
        <end position="80"/>
    </location>
</feature>